<sequence length="254" mass="27396">MAVITIAFLLLFSRAALAISWGYILDPSSTNNNVFTQLVYTIQVPAAPPQQVTSDWPNSAPWVKQCGFQPSGGGVVQPVLQWGTFAPSYVNPNPGFTETWALALWDLPASGYNNGNSDESAGIWAAQGDQIAVSVTFENGQWVQTANVISGQAQGQSTSLTVPQNGWYPSDSAGDSNANFFVCESELYGDDTGLWDFPVVFTDMYVRAATSDGIEALCEQHLDYSDGNGYATIVGFSMFDSETCYYQSVTLTPP</sequence>
<evidence type="ECO:0008006" key="4">
    <source>
        <dbReference type="Google" id="ProtNLM"/>
    </source>
</evidence>
<evidence type="ECO:0000313" key="3">
    <source>
        <dbReference type="Proteomes" id="UP000076738"/>
    </source>
</evidence>
<organism evidence="2 3">
    <name type="scientific">Calocera viscosa (strain TUFC12733)</name>
    <dbReference type="NCBI Taxonomy" id="1330018"/>
    <lineage>
        <taxon>Eukaryota</taxon>
        <taxon>Fungi</taxon>
        <taxon>Dikarya</taxon>
        <taxon>Basidiomycota</taxon>
        <taxon>Agaricomycotina</taxon>
        <taxon>Dacrymycetes</taxon>
        <taxon>Dacrymycetales</taxon>
        <taxon>Dacrymycetaceae</taxon>
        <taxon>Calocera</taxon>
    </lineage>
</organism>
<evidence type="ECO:0000313" key="2">
    <source>
        <dbReference type="EMBL" id="KZP00443.1"/>
    </source>
</evidence>
<dbReference type="OrthoDB" id="3342035at2759"/>
<gene>
    <name evidence="2" type="ORF">CALVIDRAFT_509679</name>
</gene>
<dbReference type="EMBL" id="KV417269">
    <property type="protein sequence ID" value="KZP00443.1"/>
    <property type="molecule type" value="Genomic_DNA"/>
</dbReference>
<feature type="signal peptide" evidence="1">
    <location>
        <begin position="1"/>
        <end position="18"/>
    </location>
</feature>
<accession>A0A167R116</accession>
<dbReference type="Proteomes" id="UP000076738">
    <property type="component" value="Unassembled WGS sequence"/>
</dbReference>
<proteinExistence type="predicted"/>
<evidence type="ECO:0000256" key="1">
    <source>
        <dbReference type="SAM" id="SignalP"/>
    </source>
</evidence>
<dbReference type="AlphaFoldDB" id="A0A167R116"/>
<reference evidence="2 3" key="1">
    <citation type="journal article" date="2016" name="Mol. Biol. Evol.">
        <title>Comparative Genomics of Early-Diverging Mushroom-Forming Fungi Provides Insights into the Origins of Lignocellulose Decay Capabilities.</title>
        <authorList>
            <person name="Nagy L.G."/>
            <person name="Riley R."/>
            <person name="Tritt A."/>
            <person name="Adam C."/>
            <person name="Daum C."/>
            <person name="Floudas D."/>
            <person name="Sun H."/>
            <person name="Yadav J.S."/>
            <person name="Pangilinan J."/>
            <person name="Larsson K.H."/>
            <person name="Matsuura K."/>
            <person name="Barry K."/>
            <person name="Labutti K."/>
            <person name="Kuo R."/>
            <person name="Ohm R.A."/>
            <person name="Bhattacharya S.S."/>
            <person name="Shirouzu T."/>
            <person name="Yoshinaga Y."/>
            <person name="Martin F.M."/>
            <person name="Grigoriev I.V."/>
            <person name="Hibbett D.S."/>
        </authorList>
    </citation>
    <scope>NUCLEOTIDE SEQUENCE [LARGE SCALE GENOMIC DNA]</scope>
    <source>
        <strain evidence="2 3">TUFC12733</strain>
    </source>
</reference>
<keyword evidence="1" id="KW-0732">Signal</keyword>
<feature type="chain" id="PRO_5007891737" description="Concanavalin A-like lectin/glucanase" evidence="1">
    <location>
        <begin position="19"/>
        <end position="254"/>
    </location>
</feature>
<name>A0A167R116_CALVF</name>
<protein>
    <recommendedName>
        <fullName evidence="4">Concanavalin A-like lectin/glucanase</fullName>
    </recommendedName>
</protein>
<keyword evidence="3" id="KW-1185">Reference proteome</keyword>